<sequence>MPVIQRVVKPTTHRAKRALQAREPKLVENAKNTLFIKGRKTSVIVANCMKDLYDIKKPHGKILNKLNNIVPFENITPIEEFSKKNDASMFMFTSHNKKRPHNLILGRMYDSHLLDMVEFGIEHYKGLKEFKTQKVSLGIKPCLLFAGELFEHNHEYKRIKSLLIDIFQREIVQAVRLQGLEHVLMFTAAEDRIYFRSYRIQMKKSGSRIPRIELEEIGPSFDLKLRRTKISSDDLFKLACKRPKELKVKKVKNISKDTFGTQHGQIHIPKQNIDKLQTRKMKGLKKTASEKEEQRKRKSDSVDKETNDDNAVKKMRM</sequence>
<reference evidence="9 10" key="1">
    <citation type="submission" date="2017-12" db="EMBL/GenBank/DDBJ databases">
        <title>Hemimetabolous genomes reveal molecular basis of termite eusociality.</title>
        <authorList>
            <person name="Harrison M.C."/>
            <person name="Jongepier E."/>
            <person name="Robertson H.M."/>
            <person name="Arning N."/>
            <person name="Bitard-Feildel T."/>
            <person name="Chao H."/>
            <person name="Childers C.P."/>
            <person name="Dinh H."/>
            <person name="Doddapaneni H."/>
            <person name="Dugan S."/>
            <person name="Gowin J."/>
            <person name="Greiner C."/>
            <person name="Han Y."/>
            <person name="Hu H."/>
            <person name="Hughes D.S.T."/>
            <person name="Huylmans A.-K."/>
            <person name="Kemena C."/>
            <person name="Kremer L.P.M."/>
            <person name="Lee S.L."/>
            <person name="Lopez-Ezquerra A."/>
            <person name="Mallet L."/>
            <person name="Monroy-Kuhn J.M."/>
            <person name="Moser A."/>
            <person name="Murali S.C."/>
            <person name="Muzny D.M."/>
            <person name="Otani S."/>
            <person name="Piulachs M.-D."/>
            <person name="Poelchau M."/>
            <person name="Qu J."/>
            <person name="Schaub F."/>
            <person name="Wada-Katsumata A."/>
            <person name="Worley K.C."/>
            <person name="Xie Q."/>
            <person name="Ylla G."/>
            <person name="Poulsen M."/>
            <person name="Gibbs R.A."/>
            <person name="Schal C."/>
            <person name="Richards S."/>
            <person name="Belles X."/>
            <person name="Korb J."/>
            <person name="Bornberg-Bauer E."/>
        </authorList>
    </citation>
    <scope>NUCLEOTIDE SEQUENCE [LARGE SCALE GENOMIC DNA]</scope>
    <source>
        <tissue evidence="9">Whole body</tissue>
    </source>
</reference>
<keyword evidence="4 6" id="KW-0539">Nucleus</keyword>
<dbReference type="InParanoid" id="A0A2J7RD94"/>
<evidence type="ECO:0000256" key="7">
    <source>
        <dbReference type="SAM" id="MobiDB-lite"/>
    </source>
</evidence>
<dbReference type="GO" id="GO:0000463">
    <property type="term" value="P:maturation of LSU-rRNA from tricistronic rRNA transcript (SSU-rRNA, 5.8S rRNA, LSU-rRNA)"/>
    <property type="evidence" value="ECO:0007669"/>
    <property type="project" value="TreeGrafter"/>
</dbReference>
<comment type="similarity">
    <text evidence="2 6">Belongs to the RPF2 family.</text>
</comment>
<gene>
    <name evidence="9" type="primary">Rpf2</name>
    <name evidence="9" type="ORF">B7P43_G12020</name>
</gene>
<feature type="compositionally biased region" description="Basic and acidic residues" evidence="7">
    <location>
        <begin position="287"/>
        <end position="317"/>
    </location>
</feature>
<comment type="caution">
    <text evidence="9">The sequence shown here is derived from an EMBL/GenBank/DDBJ whole genome shotgun (WGS) entry which is preliminary data.</text>
</comment>
<dbReference type="PROSITE" id="PS50833">
    <property type="entry name" value="BRIX"/>
    <property type="match status" value="1"/>
</dbReference>
<evidence type="ECO:0000259" key="8">
    <source>
        <dbReference type="PROSITE" id="PS50833"/>
    </source>
</evidence>
<dbReference type="GO" id="GO:0019843">
    <property type="term" value="F:rRNA binding"/>
    <property type="evidence" value="ECO:0007669"/>
    <property type="project" value="UniProtKB-UniRule"/>
</dbReference>
<evidence type="ECO:0000313" key="10">
    <source>
        <dbReference type="Proteomes" id="UP000235965"/>
    </source>
</evidence>
<dbReference type="InterPro" id="IPR007109">
    <property type="entry name" value="Brix"/>
</dbReference>
<dbReference type="STRING" id="105785.A0A2J7RD94"/>
<dbReference type="Pfam" id="PF04427">
    <property type="entry name" value="Brix"/>
    <property type="match status" value="1"/>
</dbReference>
<evidence type="ECO:0000313" key="9">
    <source>
        <dbReference type="EMBL" id="PNF38804.1"/>
    </source>
</evidence>
<feature type="domain" description="Brix" evidence="8">
    <location>
        <begin position="31"/>
        <end position="234"/>
    </location>
</feature>
<evidence type="ECO:0000256" key="2">
    <source>
        <dbReference type="ARBA" id="ARBA00010782"/>
    </source>
</evidence>
<dbReference type="EMBL" id="NEVH01005293">
    <property type="protein sequence ID" value="PNF38804.1"/>
    <property type="molecule type" value="Genomic_DNA"/>
</dbReference>
<evidence type="ECO:0000256" key="5">
    <source>
        <dbReference type="ARBA" id="ARBA00030889"/>
    </source>
</evidence>
<evidence type="ECO:0000256" key="4">
    <source>
        <dbReference type="ARBA" id="ARBA00023242"/>
    </source>
</evidence>
<organism evidence="9 10">
    <name type="scientific">Cryptotermes secundus</name>
    <dbReference type="NCBI Taxonomy" id="105785"/>
    <lineage>
        <taxon>Eukaryota</taxon>
        <taxon>Metazoa</taxon>
        <taxon>Ecdysozoa</taxon>
        <taxon>Arthropoda</taxon>
        <taxon>Hexapoda</taxon>
        <taxon>Insecta</taxon>
        <taxon>Pterygota</taxon>
        <taxon>Neoptera</taxon>
        <taxon>Polyneoptera</taxon>
        <taxon>Dictyoptera</taxon>
        <taxon>Blattodea</taxon>
        <taxon>Blattoidea</taxon>
        <taxon>Termitoidae</taxon>
        <taxon>Kalotermitidae</taxon>
        <taxon>Cryptotermitinae</taxon>
        <taxon>Cryptotermes</taxon>
    </lineage>
</organism>
<dbReference type="GO" id="GO:0000027">
    <property type="term" value="P:ribosomal large subunit assembly"/>
    <property type="evidence" value="ECO:0007669"/>
    <property type="project" value="InterPro"/>
</dbReference>
<dbReference type="GO" id="GO:0005730">
    <property type="term" value="C:nucleolus"/>
    <property type="evidence" value="ECO:0007669"/>
    <property type="project" value="UniProtKB-SubCell"/>
</dbReference>
<dbReference type="FunCoup" id="A0A2J7RD94">
    <property type="interactions" value="1306"/>
</dbReference>
<feature type="region of interest" description="Disordered" evidence="7">
    <location>
        <begin position="262"/>
        <end position="317"/>
    </location>
</feature>
<dbReference type="SUPFAM" id="SSF52954">
    <property type="entry name" value="Class II aaRS ABD-related"/>
    <property type="match status" value="1"/>
</dbReference>
<dbReference type="OrthoDB" id="407658at2759"/>
<dbReference type="SMART" id="SM00879">
    <property type="entry name" value="Brix"/>
    <property type="match status" value="1"/>
</dbReference>
<evidence type="ECO:0000256" key="6">
    <source>
        <dbReference type="RuleBase" id="RU367086"/>
    </source>
</evidence>
<dbReference type="Proteomes" id="UP000235965">
    <property type="component" value="Unassembled WGS sequence"/>
</dbReference>
<dbReference type="InterPro" id="IPR039770">
    <property type="entry name" value="Rpf2"/>
</dbReference>
<evidence type="ECO:0000256" key="1">
    <source>
        <dbReference type="ARBA" id="ARBA00004604"/>
    </source>
</evidence>
<proteinExistence type="inferred from homology"/>
<dbReference type="PANTHER" id="PTHR12728">
    <property type="entry name" value="BRIX DOMAIN CONTAINING PROTEIN"/>
    <property type="match status" value="1"/>
</dbReference>
<dbReference type="AlphaFoldDB" id="A0A2J7RD94"/>
<accession>A0A2J7RD94</accession>
<comment type="subcellular location">
    <subcellularLocation>
        <location evidence="1 6">Nucleus</location>
        <location evidence="1 6">Nucleolus</location>
    </subcellularLocation>
</comment>
<name>A0A2J7RD94_9NEOP</name>
<dbReference type="PANTHER" id="PTHR12728:SF0">
    <property type="entry name" value="RIBOSOME PRODUCTION FACTOR 2 HOMOLOG"/>
    <property type="match status" value="1"/>
</dbReference>
<keyword evidence="10" id="KW-1185">Reference proteome</keyword>
<evidence type="ECO:0000256" key="3">
    <source>
        <dbReference type="ARBA" id="ARBA00020387"/>
    </source>
</evidence>
<protein>
    <recommendedName>
        <fullName evidence="3 6">Ribosome production factor 2 homolog</fullName>
    </recommendedName>
    <alternativeName>
        <fullName evidence="5 6">Ribosome biogenesis protein RPF2 homolog</fullName>
    </alternativeName>
</protein>